<evidence type="ECO:0000313" key="1">
    <source>
        <dbReference type="EMBL" id="KAI9195642.1"/>
    </source>
</evidence>
<dbReference type="PANTHER" id="PTHR47481">
    <property type="match status" value="1"/>
</dbReference>
<dbReference type="PANTHER" id="PTHR47481:SF31">
    <property type="entry name" value="OS01G0873500 PROTEIN"/>
    <property type="match status" value="1"/>
</dbReference>
<comment type="caution">
    <text evidence="1">The sequence shown here is derived from an EMBL/GenBank/DDBJ whole genome shotgun (WGS) entry which is preliminary data.</text>
</comment>
<evidence type="ECO:0008006" key="3">
    <source>
        <dbReference type="Google" id="ProtNLM"/>
    </source>
</evidence>
<keyword evidence="2" id="KW-1185">Reference proteome</keyword>
<reference evidence="1" key="1">
    <citation type="journal article" date="2022" name="Plant J.">
        <title>Strategies of tolerance reflected in two North American maple genomes.</title>
        <authorList>
            <person name="McEvoy S.L."/>
            <person name="Sezen U.U."/>
            <person name="Trouern-Trend A."/>
            <person name="McMahon S.M."/>
            <person name="Schaberg P.G."/>
            <person name="Yang J."/>
            <person name="Wegrzyn J.L."/>
            <person name="Swenson N.G."/>
        </authorList>
    </citation>
    <scope>NUCLEOTIDE SEQUENCE</scope>
    <source>
        <strain evidence="1">91603</strain>
    </source>
</reference>
<accession>A0AAD5P290</accession>
<sequence length="134" mass="15399">MSWIYVSLTPRITSYIVNHGTAYKIWEALCKRFESTSAARILDSRSQLTNLKNEGTTINQYLFQFKEIADKFAAIGEPLSYRDHLGYLLKGLGSEYDAFVTSIEYRVDRPSIEDVKSLLLSHESRLSKRKIANQ</sequence>
<dbReference type="EMBL" id="JAJSOW010000003">
    <property type="protein sequence ID" value="KAI9195642.1"/>
    <property type="molecule type" value="Genomic_DNA"/>
</dbReference>
<reference evidence="1" key="2">
    <citation type="submission" date="2023-02" db="EMBL/GenBank/DDBJ databases">
        <authorList>
            <person name="Swenson N.G."/>
            <person name="Wegrzyn J.L."/>
            <person name="Mcevoy S.L."/>
        </authorList>
    </citation>
    <scope>NUCLEOTIDE SEQUENCE</scope>
    <source>
        <strain evidence="1">91603</strain>
        <tissue evidence="1">Leaf</tissue>
    </source>
</reference>
<protein>
    <recommendedName>
        <fullName evidence="3">Gag protein</fullName>
    </recommendedName>
</protein>
<evidence type="ECO:0000313" key="2">
    <source>
        <dbReference type="Proteomes" id="UP001064489"/>
    </source>
</evidence>
<proteinExistence type="predicted"/>
<name>A0AAD5P290_ACENE</name>
<dbReference type="Pfam" id="PF14223">
    <property type="entry name" value="Retrotran_gag_2"/>
    <property type="match status" value="1"/>
</dbReference>
<organism evidence="1 2">
    <name type="scientific">Acer negundo</name>
    <name type="common">Box elder</name>
    <dbReference type="NCBI Taxonomy" id="4023"/>
    <lineage>
        <taxon>Eukaryota</taxon>
        <taxon>Viridiplantae</taxon>
        <taxon>Streptophyta</taxon>
        <taxon>Embryophyta</taxon>
        <taxon>Tracheophyta</taxon>
        <taxon>Spermatophyta</taxon>
        <taxon>Magnoliopsida</taxon>
        <taxon>eudicotyledons</taxon>
        <taxon>Gunneridae</taxon>
        <taxon>Pentapetalae</taxon>
        <taxon>rosids</taxon>
        <taxon>malvids</taxon>
        <taxon>Sapindales</taxon>
        <taxon>Sapindaceae</taxon>
        <taxon>Hippocastanoideae</taxon>
        <taxon>Acereae</taxon>
        <taxon>Acer</taxon>
    </lineage>
</organism>
<dbReference type="Proteomes" id="UP001064489">
    <property type="component" value="Chromosome 1"/>
</dbReference>
<dbReference type="AlphaFoldDB" id="A0AAD5P290"/>
<gene>
    <name evidence="1" type="ORF">LWI28_016864</name>
</gene>